<evidence type="ECO:0000313" key="1">
    <source>
        <dbReference type="EMBL" id="HAE7767817.1"/>
    </source>
</evidence>
<dbReference type="EMBL" id="DAATAH010000128">
    <property type="protein sequence ID" value="HAE7767817.1"/>
    <property type="molecule type" value="Genomic_DNA"/>
</dbReference>
<gene>
    <name evidence="1" type="ORF">GNB58_004952</name>
</gene>
<name>A0A736RFI4_SALHO</name>
<reference evidence="1" key="2">
    <citation type="submission" date="2018-07" db="EMBL/GenBank/DDBJ databases">
        <authorList>
            <consortium name="NCBI Pathogen Detection Project"/>
        </authorList>
    </citation>
    <scope>NUCLEOTIDE SEQUENCE</scope>
    <source>
        <strain evidence="1">2584-68</strain>
    </source>
</reference>
<organism evidence="1">
    <name type="scientific">Salmonella enterica subsp. houtenae serovar 45:g,z51:-</name>
    <dbReference type="NCBI Taxonomy" id="1967611"/>
    <lineage>
        <taxon>Bacteria</taxon>
        <taxon>Pseudomonadati</taxon>
        <taxon>Pseudomonadota</taxon>
        <taxon>Gammaproteobacteria</taxon>
        <taxon>Enterobacterales</taxon>
        <taxon>Enterobacteriaceae</taxon>
        <taxon>Salmonella</taxon>
    </lineage>
</organism>
<accession>A0A736RFI4</accession>
<dbReference type="AlphaFoldDB" id="A0A736RFI4"/>
<sequence length="112" mass="13042">MPSALNLIECKSPFDTTVSADCYQGISNIDEFATFLCERKNDGTLHELSLRESDRYGRLVRVYLSDHSLIHAVINLRTGIVHLVVYTLRTNKISEFEAEYFVYQIRQYINQY</sequence>
<reference evidence="1" key="1">
    <citation type="journal article" date="2018" name="Genome Biol.">
        <title>SKESA: strategic k-mer extension for scrupulous assemblies.</title>
        <authorList>
            <person name="Souvorov A."/>
            <person name="Agarwala R."/>
            <person name="Lipman D.J."/>
        </authorList>
    </citation>
    <scope>NUCLEOTIDE SEQUENCE</scope>
    <source>
        <strain evidence="1">2584-68</strain>
    </source>
</reference>
<protein>
    <submittedName>
        <fullName evidence="1">Uncharacterized protein</fullName>
    </submittedName>
</protein>
<comment type="caution">
    <text evidence="1">The sequence shown here is derived from an EMBL/GenBank/DDBJ whole genome shotgun (WGS) entry which is preliminary data.</text>
</comment>
<proteinExistence type="predicted"/>